<name>A0A6H5GA57_9HEMI</name>
<feature type="transmembrane region" description="Helical" evidence="1">
    <location>
        <begin position="184"/>
        <end position="200"/>
    </location>
</feature>
<proteinExistence type="predicted"/>
<protein>
    <recommendedName>
        <fullName evidence="4">Cation/H+ exchanger domain-containing protein</fullName>
    </recommendedName>
</protein>
<keyword evidence="3" id="KW-1185">Reference proteome</keyword>
<keyword evidence="1" id="KW-1133">Transmembrane helix</keyword>
<keyword evidence="1" id="KW-0472">Membrane</keyword>
<dbReference type="Proteomes" id="UP000479000">
    <property type="component" value="Unassembled WGS sequence"/>
</dbReference>
<evidence type="ECO:0000313" key="2">
    <source>
        <dbReference type="EMBL" id="CAA9999630.1"/>
    </source>
</evidence>
<sequence length="481" mass="54737">MGRILRGLTHKTLGRLEDDDGNCGSVNYTALVLISPNYGLTCDSWRFLQIIGSRRKVVLTKCAALFVPSVRGSYMSDYRMRHPLWRCIVLHDRCCTFRYLLYHVGLHGSSQGRAVIHVNRTFSTWRTDDKIDHQVTRTTTAKPEQGDLKLDVWSDQNTKNFIMISLSFSLLIWLRLITRNHQPLFFMMVLLVAYAYGVLVRRYDYEMVIAILAGFILGVKRPSIIGIHHYGIIVVIFCICLSVRILIILVAHVLINAGSRGSYSRNELEWKRVLVIGLGPFCGTISTMLAIQFFRYDEDLFFHCVSYVVGVVNLSILINATLFRSVLNILGLFEYKRATIVNMNVAMSQINTCRELAIFAQKSDIVVSDANWSIVEHTTRLPHPYKKKLMETGYSDDRGDFRLRTVTCPNCNTEVIAPPTKSEIDDMILEAKQRVLKIQLVSFSQQYENGTLSRHSYRQLFSTIDAAANSKTPIIDSGPNS</sequence>
<evidence type="ECO:0000256" key="1">
    <source>
        <dbReference type="SAM" id="Phobius"/>
    </source>
</evidence>
<evidence type="ECO:0000313" key="3">
    <source>
        <dbReference type="Proteomes" id="UP000479000"/>
    </source>
</evidence>
<feature type="transmembrane region" description="Helical" evidence="1">
    <location>
        <begin position="230"/>
        <end position="254"/>
    </location>
</feature>
<feature type="transmembrane region" description="Helical" evidence="1">
    <location>
        <begin position="300"/>
        <end position="327"/>
    </location>
</feature>
<organism evidence="2 3">
    <name type="scientific">Nesidiocoris tenuis</name>
    <dbReference type="NCBI Taxonomy" id="355587"/>
    <lineage>
        <taxon>Eukaryota</taxon>
        <taxon>Metazoa</taxon>
        <taxon>Ecdysozoa</taxon>
        <taxon>Arthropoda</taxon>
        <taxon>Hexapoda</taxon>
        <taxon>Insecta</taxon>
        <taxon>Pterygota</taxon>
        <taxon>Neoptera</taxon>
        <taxon>Paraneoptera</taxon>
        <taxon>Hemiptera</taxon>
        <taxon>Heteroptera</taxon>
        <taxon>Panheteroptera</taxon>
        <taxon>Cimicomorpha</taxon>
        <taxon>Miridae</taxon>
        <taxon>Dicyphina</taxon>
        <taxon>Nesidiocoris</taxon>
    </lineage>
</organism>
<reference evidence="2 3" key="1">
    <citation type="submission" date="2020-02" db="EMBL/GenBank/DDBJ databases">
        <authorList>
            <person name="Ferguson B K."/>
        </authorList>
    </citation>
    <scope>NUCLEOTIDE SEQUENCE [LARGE SCALE GENOMIC DNA]</scope>
</reference>
<feature type="transmembrane region" description="Helical" evidence="1">
    <location>
        <begin position="161"/>
        <end position="178"/>
    </location>
</feature>
<dbReference type="AlphaFoldDB" id="A0A6H5GA57"/>
<gene>
    <name evidence="2" type="ORF">NTEN_LOCUS5913</name>
</gene>
<evidence type="ECO:0008006" key="4">
    <source>
        <dbReference type="Google" id="ProtNLM"/>
    </source>
</evidence>
<accession>A0A6H5GA57</accession>
<keyword evidence="1" id="KW-0812">Transmembrane</keyword>
<dbReference type="EMBL" id="CADCXU010009028">
    <property type="protein sequence ID" value="CAA9999630.1"/>
    <property type="molecule type" value="Genomic_DNA"/>
</dbReference>
<feature type="transmembrane region" description="Helical" evidence="1">
    <location>
        <begin position="207"/>
        <end position="224"/>
    </location>
</feature>
<dbReference type="OrthoDB" id="441412at2759"/>
<feature type="transmembrane region" description="Helical" evidence="1">
    <location>
        <begin position="274"/>
        <end position="294"/>
    </location>
</feature>